<feature type="region of interest" description="Disordered" evidence="1">
    <location>
        <begin position="15"/>
        <end position="45"/>
    </location>
</feature>
<evidence type="ECO:0000313" key="3">
    <source>
        <dbReference type="Proteomes" id="UP001458880"/>
    </source>
</evidence>
<dbReference type="AlphaFoldDB" id="A0AAW1JWA3"/>
<protein>
    <submittedName>
        <fullName evidence="2">Uncharacterized protein</fullName>
    </submittedName>
</protein>
<name>A0AAW1JWA3_POPJA</name>
<gene>
    <name evidence="2" type="ORF">QE152_g27129</name>
</gene>
<evidence type="ECO:0000256" key="1">
    <source>
        <dbReference type="SAM" id="MobiDB-lite"/>
    </source>
</evidence>
<evidence type="ECO:0000313" key="2">
    <source>
        <dbReference type="EMBL" id="KAK9708555.1"/>
    </source>
</evidence>
<keyword evidence="3" id="KW-1185">Reference proteome</keyword>
<dbReference type="EMBL" id="JASPKY010000326">
    <property type="protein sequence ID" value="KAK9708555.1"/>
    <property type="molecule type" value="Genomic_DNA"/>
</dbReference>
<dbReference type="Proteomes" id="UP001458880">
    <property type="component" value="Unassembled WGS sequence"/>
</dbReference>
<reference evidence="2 3" key="1">
    <citation type="journal article" date="2024" name="BMC Genomics">
        <title>De novo assembly and annotation of Popillia japonica's genome with initial clues to its potential as an invasive pest.</title>
        <authorList>
            <person name="Cucini C."/>
            <person name="Boschi S."/>
            <person name="Funari R."/>
            <person name="Cardaioli E."/>
            <person name="Iannotti N."/>
            <person name="Marturano G."/>
            <person name="Paoli F."/>
            <person name="Bruttini M."/>
            <person name="Carapelli A."/>
            <person name="Frati F."/>
            <person name="Nardi F."/>
        </authorList>
    </citation>
    <scope>NUCLEOTIDE SEQUENCE [LARGE SCALE GENOMIC DNA]</scope>
    <source>
        <strain evidence="2">DMR45628</strain>
    </source>
</reference>
<proteinExistence type="predicted"/>
<comment type="caution">
    <text evidence="2">The sequence shown here is derived from an EMBL/GenBank/DDBJ whole genome shotgun (WGS) entry which is preliminary data.</text>
</comment>
<feature type="compositionally biased region" description="Polar residues" evidence="1">
    <location>
        <begin position="30"/>
        <end position="45"/>
    </location>
</feature>
<organism evidence="2 3">
    <name type="scientific">Popillia japonica</name>
    <name type="common">Japanese beetle</name>
    <dbReference type="NCBI Taxonomy" id="7064"/>
    <lineage>
        <taxon>Eukaryota</taxon>
        <taxon>Metazoa</taxon>
        <taxon>Ecdysozoa</taxon>
        <taxon>Arthropoda</taxon>
        <taxon>Hexapoda</taxon>
        <taxon>Insecta</taxon>
        <taxon>Pterygota</taxon>
        <taxon>Neoptera</taxon>
        <taxon>Endopterygota</taxon>
        <taxon>Coleoptera</taxon>
        <taxon>Polyphaga</taxon>
        <taxon>Scarabaeiformia</taxon>
        <taxon>Scarabaeidae</taxon>
        <taxon>Rutelinae</taxon>
        <taxon>Popillia</taxon>
    </lineage>
</organism>
<accession>A0AAW1JWA3</accession>
<sequence>MGTVVKTKPRAVPKIFKEITDPDTDVDENPGTSPNELKRNLSSKQSGRNIWRKNILHSYEIQNPQELVEDNLD</sequence>